<dbReference type="STRING" id="418702.BJN45_03610"/>
<name>A0A1R1IDA8_9RHOO</name>
<evidence type="ECO:0000256" key="1">
    <source>
        <dbReference type="SAM" id="Phobius"/>
    </source>
</evidence>
<sequence>MQQGQQGFTLIEIAIVLVVIGLLLGGILKGQEMITQGKIRSIEKELDGVAVAVLGYQDRYKALPGDDNGAKARWSDATDGDGDGSIEGNFNASEASAEPKILWNHLRRSGLIGGDASSFDQPFNAVGGRTGIQTNLSDGTKTLVTGLVACTTNLPAKIANAIDAQQDDGNPGKGSILGFGQSAVNTPDFSTAIAAYVDDGSTSYTLCKAI</sequence>
<keyword evidence="1" id="KW-0812">Transmembrane</keyword>
<evidence type="ECO:0000313" key="2">
    <source>
        <dbReference type="EMBL" id="OMG56707.1"/>
    </source>
</evidence>
<dbReference type="InterPro" id="IPR045584">
    <property type="entry name" value="Pilin-like"/>
</dbReference>
<gene>
    <name evidence="2" type="ORF">BJN45_03610</name>
</gene>
<dbReference type="PROSITE" id="PS00409">
    <property type="entry name" value="PROKAR_NTER_METHYL"/>
    <property type="match status" value="1"/>
</dbReference>
<dbReference type="EMBL" id="MTHD01000001">
    <property type="protein sequence ID" value="OMG56707.1"/>
    <property type="molecule type" value="Genomic_DNA"/>
</dbReference>
<dbReference type="RefSeq" id="WP_076092116.1">
    <property type="nucleotide sequence ID" value="NZ_MTHD01000001.1"/>
</dbReference>
<comment type="caution">
    <text evidence="2">The sequence shown here is derived from an EMBL/GenBank/DDBJ whole genome shotgun (WGS) entry which is preliminary data.</text>
</comment>
<keyword evidence="1" id="KW-0472">Membrane</keyword>
<evidence type="ECO:0000313" key="3">
    <source>
        <dbReference type="Proteomes" id="UP000187526"/>
    </source>
</evidence>
<dbReference type="Proteomes" id="UP000187526">
    <property type="component" value="Unassembled WGS sequence"/>
</dbReference>
<dbReference type="SUPFAM" id="SSF54523">
    <property type="entry name" value="Pili subunits"/>
    <property type="match status" value="1"/>
</dbReference>
<reference evidence="2 3" key="1">
    <citation type="submission" date="2016-10" db="EMBL/GenBank/DDBJ databases">
        <title>Alkaliphiles isolated from bioreactors.</title>
        <authorList>
            <person name="Salah Z."/>
            <person name="Rout S.P."/>
            <person name="Humphreys P.N."/>
        </authorList>
    </citation>
    <scope>NUCLEOTIDE SEQUENCE [LARGE SCALE GENOMIC DNA]</scope>
    <source>
        <strain evidence="2 3">ZS02</strain>
    </source>
</reference>
<accession>A0A1R1IDA8</accession>
<feature type="transmembrane region" description="Helical" evidence="1">
    <location>
        <begin position="6"/>
        <end position="28"/>
    </location>
</feature>
<dbReference type="InterPro" id="IPR012902">
    <property type="entry name" value="N_methyl_site"/>
</dbReference>
<keyword evidence="3" id="KW-1185">Reference proteome</keyword>
<proteinExistence type="predicted"/>
<dbReference type="OrthoDB" id="9795524at2"/>
<dbReference type="AlphaFoldDB" id="A0A1R1IDA8"/>
<dbReference type="Gene3D" id="3.30.700.10">
    <property type="entry name" value="Glycoprotein, Type 4 Pilin"/>
    <property type="match status" value="1"/>
</dbReference>
<dbReference type="NCBIfam" id="TIGR02532">
    <property type="entry name" value="IV_pilin_GFxxxE"/>
    <property type="match status" value="1"/>
</dbReference>
<dbReference type="Pfam" id="PF07963">
    <property type="entry name" value="N_methyl"/>
    <property type="match status" value="1"/>
</dbReference>
<organism evidence="2 3">
    <name type="scientific">Azonexus hydrophilus</name>
    <dbReference type="NCBI Taxonomy" id="418702"/>
    <lineage>
        <taxon>Bacteria</taxon>
        <taxon>Pseudomonadati</taxon>
        <taxon>Pseudomonadota</taxon>
        <taxon>Betaproteobacteria</taxon>
        <taxon>Rhodocyclales</taxon>
        <taxon>Azonexaceae</taxon>
        <taxon>Azonexus</taxon>
    </lineage>
</organism>
<evidence type="ECO:0008006" key="4">
    <source>
        <dbReference type="Google" id="ProtNLM"/>
    </source>
</evidence>
<keyword evidence="1" id="KW-1133">Transmembrane helix</keyword>
<protein>
    <recommendedName>
        <fullName evidence="4">Prepilin-type N-terminal cleavage/methylation domain-containing protein</fullName>
    </recommendedName>
</protein>